<dbReference type="Proteomes" id="UP000218702">
    <property type="component" value="Chromosome"/>
</dbReference>
<name>A0A1Z4V104_9CYAN</name>
<evidence type="ECO:0000313" key="2">
    <source>
        <dbReference type="Proteomes" id="UP000218702"/>
    </source>
</evidence>
<sequence>MEIVETLPDVTEIWVHGRLIKFAKWKQEKFPEKPIALTLQKYISLHIDPVQLFYESVGMMAVKGIECYLPGDKASLECAVLTKWLKPLN</sequence>
<organism evidence="1 2">
    <name type="scientific">Dolichospermum compactum NIES-806</name>
    <dbReference type="NCBI Taxonomy" id="1973481"/>
    <lineage>
        <taxon>Bacteria</taxon>
        <taxon>Bacillati</taxon>
        <taxon>Cyanobacteriota</taxon>
        <taxon>Cyanophyceae</taxon>
        <taxon>Nostocales</taxon>
        <taxon>Aphanizomenonaceae</taxon>
        <taxon>Dolichospermum</taxon>
        <taxon>Dolichospermum compactum</taxon>
    </lineage>
</organism>
<evidence type="ECO:0000313" key="1">
    <source>
        <dbReference type="EMBL" id="BAZ84985.1"/>
    </source>
</evidence>
<dbReference type="AlphaFoldDB" id="A0A1Z4V104"/>
<proteinExistence type="predicted"/>
<protein>
    <submittedName>
        <fullName evidence="1">Uncharacterized protein</fullName>
    </submittedName>
</protein>
<dbReference type="RefSeq" id="WP_096665151.1">
    <property type="nucleotide sequence ID" value="NZ_AP018316.1"/>
</dbReference>
<dbReference type="EMBL" id="AP018316">
    <property type="protein sequence ID" value="BAZ84985.1"/>
    <property type="molecule type" value="Genomic_DNA"/>
</dbReference>
<keyword evidence="2" id="KW-1185">Reference proteome</keyword>
<reference evidence="1 2" key="1">
    <citation type="submission" date="2017-06" db="EMBL/GenBank/DDBJ databases">
        <title>Genome sequencing of cyanobaciteial culture collection at National Institute for Environmental Studies (NIES).</title>
        <authorList>
            <person name="Hirose Y."/>
            <person name="Shimura Y."/>
            <person name="Fujisawa T."/>
            <person name="Nakamura Y."/>
            <person name="Kawachi M."/>
        </authorList>
    </citation>
    <scope>NUCLEOTIDE SEQUENCE [LARGE SCALE GENOMIC DNA]</scope>
    <source>
        <strain evidence="1 2">NIES-806</strain>
    </source>
</reference>
<dbReference type="Gene3D" id="3.40.630.30">
    <property type="match status" value="1"/>
</dbReference>
<gene>
    <name evidence="1" type="ORF">NIES806_11850</name>
</gene>
<accession>A0A1Z4V104</accession>
<dbReference type="KEGG" id="dcm:NIES806_11850"/>